<gene>
    <name evidence="2" type="ORF">SHERM_22585</name>
</gene>
<sequence length="287" mass="33693">MWNSWLSVRDSIKAGLCYQIRKGNKVKIWEHPWLPTVQGQIPSAISQEAKNYTLVEELLDNTGRNWNRDLVKRLFSDTDSEAILNLKDLDPSLEDKLRWKHDKNGTLSVASVYAKLADDKWRNMDIAESSKDHSDAKAMRKRSWSLRIKGKIRHFIWRSVENLQPVLLTLFNKKLAHDPICRICGSEVESLEHLFFLCPRAQIIWKLSPVSWDGMESDNLNFKRWWTRLCLIKNSVGVSDRINLTAYILWSIWKSRNLILFQNIWKPEKFVVESACKEWLEYSASFV</sequence>
<dbReference type="OrthoDB" id="1750965at2759"/>
<evidence type="ECO:0000259" key="1">
    <source>
        <dbReference type="Pfam" id="PF13966"/>
    </source>
</evidence>
<evidence type="ECO:0000313" key="2">
    <source>
        <dbReference type="EMBL" id="CAA0826189.1"/>
    </source>
</evidence>
<evidence type="ECO:0000313" key="3">
    <source>
        <dbReference type="Proteomes" id="UP001153555"/>
    </source>
</evidence>
<accession>A0A9N7RCS0</accession>
<dbReference type="AlphaFoldDB" id="A0A9N7RCS0"/>
<dbReference type="Pfam" id="PF13966">
    <property type="entry name" value="zf-RVT"/>
    <property type="match status" value="1"/>
</dbReference>
<dbReference type="InterPro" id="IPR026960">
    <property type="entry name" value="RVT-Znf"/>
</dbReference>
<comment type="caution">
    <text evidence="2">The sequence shown here is derived from an EMBL/GenBank/DDBJ whole genome shotgun (WGS) entry which is preliminary data.</text>
</comment>
<proteinExistence type="predicted"/>
<dbReference type="EMBL" id="CACSLK010027360">
    <property type="protein sequence ID" value="CAA0826189.1"/>
    <property type="molecule type" value="Genomic_DNA"/>
</dbReference>
<organism evidence="2 3">
    <name type="scientific">Striga hermonthica</name>
    <name type="common">Purple witchweed</name>
    <name type="synonym">Buchnera hermonthica</name>
    <dbReference type="NCBI Taxonomy" id="68872"/>
    <lineage>
        <taxon>Eukaryota</taxon>
        <taxon>Viridiplantae</taxon>
        <taxon>Streptophyta</taxon>
        <taxon>Embryophyta</taxon>
        <taxon>Tracheophyta</taxon>
        <taxon>Spermatophyta</taxon>
        <taxon>Magnoliopsida</taxon>
        <taxon>eudicotyledons</taxon>
        <taxon>Gunneridae</taxon>
        <taxon>Pentapetalae</taxon>
        <taxon>asterids</taxon>
        <taxon>lamiids</taxon>
        <taxon>Lamiales</taxon>
        <taxon>Orobanchaceae</taxon>
        <taxon>Buchnereae</taxon>
        <taxon>Striga</taxon>
    </lineage>
</organism>
<protein>
    <recommendedName>
        <fullName evidence="1">Reverse transcriptase zinc-binding domain-containing protein</fullName>
    </recommendedName>
</protein>
<reference evidence="2" key="1">
    <citation type="submission" date="2019-12" db="EMBL/GenBank/DDBJ databases">
        <authorList>
            <person name="Scholes J."/>
        </authorList>
    </citation>
    <scope>NUCLEOTIDE SEQUENCE</scope>
</reference>
<dbReference type="Proteomes" id="UP001153555">
    <property type="component" value="Unassembled WGS sequence"/>
</dbReference>
<feature type="domain" description="Reverse transcriptase zinc-binding" evidence="1">
    <location>
        <begin position="133"/>
        <end position="205"/>
    </location>
</feature>
<name>A0A9N7RCS0_STRHE</name>
<keyword evidence="3" id="KW-1185">Reference proteome</keyword>